<comment type="similarity">
    <text evidence="4">In the N-terminal section; belongs to the purine/pyrimidine phosphoribosyltransferase family.</text>
</comment>
<evidence type="ECO:0000313" key="16">
    <source>
        <dbReference type="EMBL" id="CDR33185.1"/>
    </source>
</evidence>
<keyword evidence="8" id="KW-0210">Decarboxylase</keyword>
<comment type="caution">
    <text evidence="12">Lacks conserved residue(s) required for the propagation of feature annotation.</text>
</comment>
<feature type="active site" description="For OMPdecase activity" evidence="13">
    <location>
        <position position="305"/>
    </location>
</feature>
<evidence type="ECO:0000256" key="6">
    <source>
        <dbReference type="ARBA" id="ARBA00022676"/>
    </source>
</evidence>
<comment type="subunit">
    <text evidence="12">Homodimer.</text>
</comment>
<feature type="binding site" description="in other chain" evidence="12">
    <location>
        <position position="44"/>
    </location>
    <ligand>
        <name>5-phospho-alpha-D-ribose 1-diphosphate</name>
        <dbReference type="ChEBI" id="CHEBI:58017"/>
        <note>ligand shared between dimeric partners</note>
    </ligand>
</feature>
<keyword evidence="6 12" id="KW-0328">Glycosyltransferase</keyword>
<comment type="pathway">
    <text evidence="3 12">Pyrimidine metabolism; UMP biosynthesis via de novo pathway; UMP from orotate: step 1/2.</text>
</comment>
<evidence type="ECO:0000256" key="11">
    <source>
        <dbReference type="ARBA" id="ARBA00023268"/>
    </source>
</evidence>
<dbReference type="CDD" id="cd06223">
    <property type="entry name" value="PRTases_typeI"/>
    <property type="match status" value="1"/>
</dbReference>
<dbReference type="AlphaFoldDB" id="A0A090D061"/>
<evidence type="ECO:0000256" key="3">
    <source>
        <dbReference type="ARBA" id="ARBA00004889"/>
    </source>
</evidence>
<comment type="similarity">
    <text evidence="12">Belongs to the purine/pyrimidine phosphoribosyltransferase family. PyrE subfamily.</text>
</comment>
<dbReference type="Proteomes" id="UP000031552">
    <property type="component" value="Unassembled WGS sequence"/>
</dbReference>
<dbReference type="Gene3D" id="3.20.20.70">
    <property type="entry name" value="Aldolase class I"/>
    <property type="match status" value="1"/>
</dbReference>
<dbReference type="InterPro" id="IPR014732">
    <property type="entry name" value="OMPdecase"/>
</dbReference>
<dbReference type="Pfam" id="PF00215">
    <property type="entry name" value="OMPdecase"/>
    <property type="match status" value="1"/>
</dbReference>
<comment type="catalytic activity">
    <reaction evidence="12">
        <text>orotidine 5'-phosphate + diphosphate = orotate + 5-phospho-alpha-D-ribose 1-diphosphate</text>
        <dbReference type="Rhea" id="RHEA:10380"/>
        <dbReference type="ChEBI" id="CHEBI:30839"/>
        <dbReference type="ChEBI" id="CHEBI:33019"/>
        <dbReference type="ChEBI" id="CHEBI:57538"/>
        <dbReference type="ChEBI" id="CHEBI:58017"/>
        <dbReference type="EC" id="2.4.2.10"/>
    </reaction>
</comment>
<keyword evidence="10" id="KW-0456">Lyase</keyword>
<evidence type="ECO:0000256" key="12">
    <source>
        <dbReference type="HAMAP-Rule" id="MF_01208"/>
    </source>
</evidence>
<keyword evidence="12" id="KW-0460">Magnesium</keyword>
<evidence type="ECO:0000256" key="14">
    <source>
        <dbReference type="PIRSR" id="PIRSR614732-2"/>
    </source>
</evidence>
<comment type="function">
    <text evidence="1">Catalyzes the decarboxylation of orotidine 5'-monophosphate (OMP) to uridine 5'-monophosphate (UMP).</text>
</comment>
<feature type="binding site" evidence="12">
    <location>
        <position position="116"/>
    </location>
    <ligand>
        <name>5-phospho-alpha-D-ribose 1-diphosphate</name>
        <dbReference type="ChEBI" id="CHEBI:58017"/>
        <note>ligand shared between dimeric partners</note>
    </ligand>
</feature>
<comment type="pathway">
    <text evidence="2">Pyrimidine metabolism; UMP biosynthesis via de novo pathway; UMP from orotate: step 2/2.</text>
</comment>
<evidence type="ECO:0000256" key="10">
    <source>
        <dbReference type="ARBA" id="ARBA00023239"/>
    </source>
</evidence>
<protein>
    <recommendedName>
        <fullName evidence="12">Orotate phosphoribosyltransferase</fullName>
        <shortName evidence="12">OPRT</shortName>
        <shortName evidence="12">OPRTase</shortName>
        <ecNumber evidence="12">2.4.2.10</ecNumber>
    </recommendedName>
</protein>
<evidence type="ECO:0000256" key="2">
    <source>
        <dbReference type="ARBA" id="ARBA00004861"/>
    </source>
</evidence>
<feature type="binding site" description="in other chain" evidence="12">
    <location>
        <position position="111"/>
    </location>
    <ligand>
        <name>5-phospho-alpha-D-ribose 1-diphosphate</name>
        <dbReference type="ChEBI" id="CHEBI:58017"/>
        <note>ligand shared between dimeric partners</note>
    </ligand>
</feature>
<keyword evidence="11" id="KW-0511">Multifunctional enzyme</keyword>
<feature type="binding site" evidence="14">
    <location>
        <position position="441"/>
    </location>
    <ligand>
        <name>substrate</name>
    </ligand>
</feature>
<dbReference type="UniPathway" id="UPA00070">
    <property type="reaction ID" value="UER00119"/>
</dbReference>
<dbReference type="InterPro" id="IPR023031">
    <property type="entry name" value="OPRT"/>
</dbReference>
<evidence type="ECO:0000256" key="5">
    <source>
        <dbReference type="ARBA" id="ARBA00009769"/>
    </source>
</evidence>
<comment type="cofactor">
    <cofactor evidence="12">
        <name>Mg(2+)</name>
        <dbReference type="ChEBI" id="CHEBI:18420"/>
    </cofactor>
</comment>
<dbReference type="InterPro" id="IPR000836">
    <property type="entry name" value="PRTase_dom"/>
</dbReference>
<dbReference type="PANTHER" id="PTHR19278:SF9">
    <property type="entry name" value="URIDINE 5'-MONOPHOSPHATE SYNTHASE"/>
    <property type="match status" value="1"/>
</dbReference>
<dbReference type="SMART" id="SM00934">
    <property type="entry name" value="OMPdecase"/>
    <property type="match status" value="1"/>
</dbReference>
<evidence type="ECO:0000256" key="7">
    <source>
        <dbReference type="ARBA" id="ARBA00022679"/>
    </source>
</evidence>
<comment type="similarity">
    <text evidence="5">In the C-terminal section; belongs to the OMP decarboxylase family.</text>
</comment>
<dbReference type="GO" id="GO:0000287">
    <property type="term" value="F:magnesium ion binding"/>
    <property type="evidence" value="ECO:0007669"/>
    <property type="project" value="UniProtKB-UniRule"/>
</dbReference>
<comment type="function">
    <text evidence="12">Catalyzes the transfer of a ribosyl phosphate group from 5-phosphoribose 1-diphosphate to orotate, leading to the formation of orotidine monophosphate (OMP).</text>
</comment>
<keyword evidence="9 12" id="KW-0665">Pyrimidine biosynthesis</keyword>
<sequence>MSLEINLRENPSDFEFDNQDRLLEKVSLELHEMGAIQFGSFKLKNGSISPYYVDLRRAISYPKTLSQMCYLMWQKISNIPFDSLAGVPYAALSLCTGIALLKNLPMIMVRKEVKEHGTQQLIEGIYKENDTVILVEDVVTTGGSLIEVAKKLKEKGLIIKDAICFVDREESDLSELKEMGIKVHSVLNVSKIFSILNHERKLNTETITSSKENLKPLSYRERASLTKHSLAKDLFYLMDEKKTNLALAADVRSKNELLNLAETIGPYICVFKTHIDIVSDFDLELIKKLQLLAEKHRFILFEDRKFADIGNTSLMQYEGGIFKIASWAHLTNAHTLVGPDQIKALREGGKKNERGLLLIPELSSVQALTDESYAKKTIQMAEDFQDFVIGFIARKRLTLNPKFITMTPGVILGEGKDAFGQQYLNPKEVIQNRKSDIIIVGRGIYQSHDPINSAKQYRQEGWEAYQNRLF</sequence>
<dbReference type="CDD" id="cd04725">
    <property type="entry name" value="OMP_decarboxylase_like"/>
    <property type="match status" value="1"/>
</dbReference>
<dbReference type="HAMAP" id="MF_01208">
    <property type="entry name" value="PyrE"/>
    <property type="match status" value="1"/>
</dbReference>
<dbReference type="NCBIfam" id="TIGR00336">
    <property type="entry name" value="pyrE"/>
    <property type="match status" value="1"/>
</dbReference>
<evidence type="ECO:0000256" key="4">
    <source>
        <dbReference type="ARBA" id="ARBA00006221"/>
    </source>
</evidence>
<keyword evidence="17" id="KW-1185">Reference proteome</keyword>
<gene>
    <name evidence="16" type="primary">pyrEF</name>
    <name evidence="12" type="synonym">pyrE</name>
    <name evidence="16" type="ORF">CSEC_0346</name>
</gene>
<comment type="caution">
    <text evidence="16">The sequence shown here is derived from an EMBL/GenBank/DDBJ whole genome shotgun (WGS) entry which is preliminary data.</text>
</comment>
<reference evidence="16" key="2">
    <citation type="submission" date="2014-09" db="EMBL/GenBank/DDBJ databases">
        <title>Criblamydia sequanensis harbors a mega-plasmid encoding arsenite resistance.</title>
        <authorList>
            <person name="Bertelli C."/>
            <person name="Goesmann A."/>
            <person name="Greub G."/>
        </authorList>
    </citation>
    <scope>NUCLEOTIDE SEQUENCE [LARGE SCALE GENOMIC DNA]</scope>
    <source>
        <strain evidence="16">CRIB-18</strain>
    </source>
</reference>
<dbReference type="GO" id="GO:0004588">
    <property type="term" value="F:orotate phosphoribosyltransferase activity"/>
    <property type="evidence" value="ECO:0007669"/>
    <property type="project" value="UniProtKB-UniRule"/>
</dbReference>
<feature type="binding site" evidence="12">
    <location>
        <position position="114"/>
    </location>
    <ligand>
        <name>5-phospho-alpha-D-ribose 1-diphosphate</name>
        <dbReference type="ChEBI" id="CHEBI:58017"/>
        <note>ligand shared between dimeric partners</note>
    </ligand>
</feature>
<dbReference type="eggNOG" id="COG0461">
    <property type="taxonomic scope" value="Bacteria"/>
</dbReference>
<reference evidence="16" key="1">
    <citation type="submission" date="2013-12" db="EMBL/GenBank/DDBJ databases">
        <authorList>
            <person name="Linke B."/>
        </authorList>
    </citation>
    <scope>NUCLEOTIDE SEQUENCE [LARGE SCALE GENOMIC DNA]</scope>
    <source>
        <strain evidence="16">CRIB-18</strain>
    </source>
</reference>
<dbReference type="FunFam" id="3.20.20.70:FF:000114">
    <property type="entry name" value="Decarboxylase,orotidine phosphate"/>
    <property type="match status" value="1"/>
</dbReference>
<feature type="binding site" evidence="12">
    <location>
        <position position="110"/>
    </location>
    <ligand>
        <name>5-phospho-alpha-D-ribose 1-diphosphate</name>
        <dbReference type="ChEBI" id="CHEBI:58017"/>
        <note>ligand shared between dimeric partners</note>
    </ligand>
</feature>
<feature type="binding site" description="in other chain" evidence="12">
    <location>
        <begin position="136"/>
        <end position="144"/>
    </location>
    <ligand>
        <name>5-phospho-alpha-D-ribose 1-diphosphate</name>
        <dbReference type="ChEBI" id="CHEBI:58017"/>
        <note>ligand shared between dimeric partners</note>
    </ligand>
</feature>
<organism evidence="16 17">
    <name type="scientific">Candidatus Criblamydia sequanensis CRIB-18</name>
    <dbReference type="NCBI Taxonomy" id="1437425"/>
    <lineage>
        <taxon>Bacteria</taxon>
        <taxon>Pseudomonadati</taxon>
        <taxon>Chlamydiota</taxon>
        <taxon>Chlamydiia</taxon>
        <taxon>Parachlamydiales</taxon>
        <taxon>Candidatus Criblamydiaceae</taxon>
        <taxon>Candidatus Criblamydia</taxon>
    </lineage>
</organism>
<dbReference type="NCBIfam" id="TIGR01740">
    <property type="entry name" value="pyrF"/>
    <property type="match status" value="1"/>
</dbReference>
<dbReference type="GO" id="GO:0006207">
    <property type="term" value="P:'de novo' pyrimidine nucleobase biosynthetic process"/>
    <property type="evidence" value="ECO:0007669"/>
    <property type="project" value="InterPro"/>
</dbReference>
<feature type="active site" description="For OMPdecase activity" evidence="13">
    <location>
        <position position="308"/>
    </location>
</feature>
<feature type="binding site" evidence="14">
    <location>
        <position position="421"/>
    </location>
    <ligand>
        <name>substrate</name>
    </ligand>
</feature>
<feature type="binding site" evidence="14">
    <location>
        <position position="442"/>
    </location>
    <ligand>
        <name>substrate</name>
    </ligand>
</feature>
<dbReference type="SUPFAM" id="SSF53271">
    <property type="entry name" value="PRTase-like"/>
    <property type="match status" value="1"/>
</dbReference>
<dbReference type="EMBL" id="CCEJ010000001">
    <property type="protein sequence ID" value="CDR33185.1"/>
    <property type="molecule type" value="Genomic_DNA"/>
</dbReference>
<evidence type="ECO:0000256" key="8">
    <source>
        <dbReference type="ARBA" id="ARBA00022793"/>
    </source>
</evidence>
<dbReference type="SUPFAM" id="SSF51366">
    <property type="entry name" value="Ribulose-phoshate binding barrel"/>
    <property type="match status" value="1"/>
</dbReference>
<dbReference type="Gene3D" id="3.40.50.2020">
    <property type="match status" value="1"/>
</dbReference>
<dbReference type="GO" id="GO:0004590">
    <property type="term" value="F:orotidine-5'-phosphate decarboxylase activity"/>
    <property type="evidence" value="ECO:0007669"/>
    <property type="project" value="InterPro"/>
</dbReference>
<feature type="domain" description="Orotidine 5'-phosphate decarboxylase" evidence="15">
    <location>
        <begin position="244"/>
        <end position="457"/>
    </location>
</feature>
<keyword evidence="7 12" id="KW-0808">Transferase</keyword>
<dbReference type="RefSeq" id="WP_041016664.1">
    <property type="nucleotide sequence ID" value="NZ_CCEJ010000001.1"/>
</dbReference>
<feature type="active site" description="For OMPdecase activity" evidence="13">
    <location>
        <position position="303"/>
    </location>
</feature>
<dbReference type="eggNOG" id="COG0284">
    <property type="taxonomic scope" value="Bacteria"/>
</dbReference>
<dbReference type="InterPro" id="IPR013785">
    <property type="entry name" value="Aldolase_TIM"/>
</dbReference>
<evidence type="ECO:0000259" key="15">
    <source>
        <dbReference type="SMART" id="SM00934"/>
    </source>
</evidence>
<dbReference type="InterPro" id="IPR011060">
    <property type="entry name" value="RibuloseP-bd_barrel"/>
</dbReference>
<dbReference type="InterPro" id="IPR001754">
    <property type="entry name" value="OMPdeCOase_dom"/>
</dbReference>
<feature type="binding site" evidence="14">
    <location>
        <position position="250"/>
    </location>
    <ligand>
        <name>substrate</name>
    </ligand>
</feature>
<dbReference type="Pfam" id="PF00156">
    <property type="entry name" value="Pribosyltran"/>
    <property type="match status" value="1"/>
</dbReference>
<evidence type="ECO:0000256" key="1">
    <source>
        <dbReference type="ARBA" id="ARBA00002356"/>
    </source>
</evidence>
<dbReference type="STRING" id="1437425.CSEC_0346"/>
<evidence type="ECO:0000313" key="17">
    <source>
        <dbReference type="Proteomes" id="UP000031552"/>
    </source>
</evidence>
<accession>A0A090D061</accession>
<dbReference type="GO" id="GO:0044205">
    <property type="term" value="P:'de novo' UMP biosynthetic process"/>
    <property type="evidence" value="ECO:0007669"/>
    <property type="project" value="UniProtKB-UniRule"/>
</dbReference>
<feature type="binding site" evidence="12">
    <location>
        <position position="168"/>
    </location>
    <ligand>
        <name>orotate</name>
        <dbReference type="ChEBI" id="CHEBI:30839"/>
    </ligand>
</feature>
<feature type="binding site" evidence="12">
    <location>
        <position position="140"/>
    </location>
    <ligand>
        <name>orotate</name>
        <dbReference type="ChEBI" id="CHEBI:30839"/>
    </ligand>
</feature>
<dbReference type="InterPro" id="IPR029057">
    <property type="entry name" value="PRTase-like"/>
</dbReference>
<proteinExistence type="inferred from homology"/>
<feature type="binding site" evidence="14">
    <location>
        <position position="363"/>
    </location>
    <ligand>
        <name>substrate</name>
    </ligand>
</feature>
<feature type="binding site" evidence="14">
    <location>
        <position position="272"/>
    </location>
    <ligand>
        <name>substrate</name>
    </ligand>
</feature>
<dbReference type="InterPro" id="IPR004467">
    <property type="entry name" value="Or_phspho_trans_dom"/>
</dbReference>
<dbReference type="EC" id="2.4.2.10" evidence="12"/>
<name>A0A090D061_9BACT</name>
<dbReference type="OrthoDB" id="9806203at2"/>
<evidence type="ECO:0000256" key="13">
    <source>
        <dbReference type="PIRSR" id="PIRSR614732-1"/>
    </source>
</evidence>
<evidence type="ECO:0000256" key="9">
    <source>
        <dbReference type="ARBA" id="ARBA00022975"/>
    </source>
</evidence>
<dbReference type="PANTHER" id="PTHR19278">
    <property type="entry name" value="OROTATE PHOSPHORIBOSYLTRANSFERASE"/>
    <property type="match status" value="1"/>
</dbReference>